<dbReference type="Proteomes" id="UP000539642">
    <property type="component" value="Unassembled WGS sequence"/>
</dbReference>
<sequence>MLRFVILAVLVFIAYRLLVGSLKGRREVEKKAGPPNSDAKVSDVLVEDPVCHTLVPRQQAIHLQHKGEIIYFCSEKCCNIFIQQGEEK</sequence>
<proteinExistence type="predicted"/>
<reference evidence="2 3" key="1">
    <citation type="submission" date="2020-08" db="EMBL/GenBank/DDBJ databases">
        <title>Genomic Encyclopedia of Type Strains, Phase IV (KMG-IV): sequencing the most valuable type-strain genomes for metagenomic binning, comparative biology and taxonomic classification.</title>
        <authorList>
            <person name="Goeker M."/>
        </authorList>
    </citation>
    <scope>NUCLEOTIDE SEQUENCE [LARGE SCALE GENOMIC DNA]</scope>
    <source>
        <strain evidence="2 3">DSM 28570</strain>
    </source>
</reference>
<evidence type="ECO:0000259" key="1">
    <source>
        <dbReference type="SMART" id="SM00746"/>
    </source>
</evidence>
<keyword evidence="3" id="KW-1185">Reference proteome</keyword>
<gene>
    <name evidence="2" type="ORF">HNQ81_002357</name>
</gene>
<name>A0A840V6G6_9BACT</name>
<dbReference type="EMBL" id="JACHEO010000013">
    <property type="protein sequence ID" value="MBB5348621.1"/>
    <property type="molecule type" value="Genomic_DNA"/>
</dbReference>
<evidence type="ECO:0000313" key="3">
    <source>
        <dbReference type="Proteomes" id="UP000539642"/>
    </source>
</evidence>
<dbReference type="RefSeq" id="WP_183351458.1">
    <property type="nucleotide sequence ID" value="NZ_JACHEO010000013.1"/>
</dbReference>
<organism evidence="2 3">
    <name type="scientific">Desulfoprunum benzoelyticum</name>
    <dbReference type="NCBI Taxonomy" id="1506996"/>
    <lineage>
        <taxon>Bacteria</taxon>
        <taxon>Pseudomonadati</taxon>
        <taxon>Thermodesulfobacteriota</taxon>
        <taxon>Desulfobulbia</taxon>
        <taxon>Desulfobulbales</taxon>
        <taxon>Desulfobulbaceae</taxon>
        <taxon>Desulfoprunum</taxon>
    </lineage>
</organism>
<protein>
    <submittedName>
        <fullName evidence="2">YHS domain-containing protein</fullName>
    </submittedName>
</protein>
<comment type="caution">
    <text evidence="2">The sequence shown here is derived from an EMBL/GenBank/DDBJ whole genome shotgun (WGS) entry which is preliminary data.</text>
</comment>
<dbReference type="SMART" id="SM00746">
    <property type="entry name" value="TRASH"/>
    <property type="match status" value="1"/>
</dbReference>
<dbReference type="AlphaFoldDB" id="A0A840V6G6"/>
<feature type="domain" description="TRASH" evidence="1">
    <location>
        <begin position="48"/>
        <end position="85"/>
    </location>
</feature>
<accession>A0A840V6G6</accession>
<dbReference type="InterPro" id="IPR011017">
    <property type="entry name" value="TRASH_dom"/>
</dbReference>
<evidence type="ECO:0000313" key="2">
    <source>
        <dbReference type="EMBL" id="MBB5348621.1"/>
    </source>
</evidence>